<dbReference type="EMBL" id="JAFREP010000006">
    <property type="protein sequence ID" value="MBO1318597.1"/>
    <property type="molecule type" value="Genomic_DNA"/>
</dbReference>
<accession>A0A8J7Q5N7</accession>
<sequence length="150" mass="17200">METLQIDIEDLWQAFNLASGISSIIGLLLSIWVLYGVTKLRKSFKIKAELPRLLANLKKIQNDFSQINAENTTRLIEQASLFHTSLETIILQDLDRKTKGRLANNNQSISTLLKVKHFPTDGKTRIYILMVQSIGIINDYQNLKLKWSEQ</sequence>
<keyword evidence="4" id="KW-1185">Reference proteome</keyword>
<feature type="transmembrane region" description="Helical" evidence="1">
    <location>
        <begin position="12"/>
        <end position="37"/>
    </location>
</feature>
<evidence type="ECO:0000313" key="3">
    <source>
        <dbReference type="EMBL" id="MBO1318597.1"/>
    </source>
</evidence>
<dbReference type="RefSeq" id="WP_207856527.1">
    <property type="nucleotide sequence ID" value="NZ_JAFREP010000002.1"/>
</dbReference>
<keyword evidence="1" id="KW-1133">Transmembrane helix</keyword>
<dbReference type="Proteomes" id="UP000664417">
    <property type="component" value="Unassembled WGS sequence"/>
</dbReference>
<proteinExistence type="predicted"/>
<organism evidence="3 4">
    <name type="scientific">Acanthopleuribacter pedis</name>
    <dbReference type="NCBI Taxonomy" id="442870"/>
    <lineage>
        <taxon>Bacteria</taxon>
        <taxon>Pseudomonadati</taxon>
        <taxon>Acidobacteriota</taxon>
        <taxon>Holophagae</taxon>
        <taxon>Acanthopleuribacterales</taxon>
        <taxon>Acanthopleuribacteraceae</taxon>
        <taxon>Acanthopleuribacter</taxon>
    </lineage>
</organism>
<name>A0A8J7Q5N7_9BACT</name>
<keyword evidence="1" id="KW-0812">Transmembrane</keyword>
<protein>
    <submittedName>
        <fullName evidence="3">Uncharacterized protein</fullName>
    </submittedName>
</protein>
<evidence type="ECO:0000313" key="4">
    <source>
        <dbReference type="Proteomes" id="UP000664417"/>
    </source>
</evidence>
<gene>
    <name evidence="2" type="ORF">J3U88_02375</name>
    <name evidence="3" type="ORF">J3U88_09015</name>
</gene>
<keyword evidence="1" id="KW-0472">Membrane</keyword>
<comment type="caution">
    <text evidence="3">The sequence shown here is derived from an EMBL/GenBank/DDBJ whole genome shotgun (WGS) entry which is preliminary data.</text>
</comment>
<dbReference type="AlphaFoldDB" id="A0A8J7Q5N7"/>
<evidence type="ECO:0000313" key="2">
    <source>
        <dbReference type="EMBL" id="MBO1317290.1"/>
    </source>
</evidence>
<dbReference type="EMBL" id="JAFREP010000002">
    <property type="protein sequence ID" value="MBO1317290.1"/>
    <property type="molecule type" value="Genomic_DNA"/>
</dbReference>
<reference evidence="3" key="1">
    <citation type="submission" date="2021-03" db="EMBL/GenBank/DDBJ databases">
        <authorList>
            <person name="Wang G."/>
        </authorList>
    </citation>
    <scope>NUCLEOTIDE SEQUENCE</scope>
    <source>
        <strain evidence="3">KCTC 12899</strain>
    </source>
</reference>
<evidence type="ECO:0000256" key="1">
    <source>
        <dbReference type="SAM" id="Phobius"/>
    </source>
</evidence>